<name>A0A060H6G1_XYLFS</name>
<evidence type="ECO:0000313" key="5">
    <source>
        <dbReference type="Proteomes" id="UP000027215"/>
    </source>
</evidence>
<evidence type="ECO:0000259" key="3">
    <source>
        <dbReference type="PROSITE" id="PS50110"/>
    </source>
</evidence>
<dbReference type="HOGENOM" id="CLU_000445_69_11_6"/>
<evidence type="ECO:0000256" key="2">
    <source>
        <dbReference type="PROSITE-ProRule" id="PRU00169"/>
    </source>
</evidence>
<dbReference type="PROSITE" id="PS50110">
    <property type="entry name" value="RESPONSE_REGULATORY"/>
    <property type="match status" value="1"/>
</dbReference>
<dbReference type="Pfam" id="PF00072">
    <property type="entry name" value="Response_reg"/>
    <property type="match status" value="1"/>
</dbReference>
<dbReference type="SUPFAM" id="SSF52172">
    <property type="entry name" value="CheY-like"/>
    <property type="match status" value="1"/>
</dbReference>
<feature type="modified residue" description="4-aspartylphosphate" evidence="2">
    <location>
        <position position="58"/>
    </location>
</feature>
<feature type="domain" description="Response regulatory" evidence="3">
    <location>
        <begin position="8"/>
        <end position="119"/>
    </location>
</feature>
<dbReference type="PATRIC" id="fig|155920.8.peg.32"/>
<dbReference type="InterPro" id="IPR011006">
    <property type="entry name" value="CheY-like_superfamily"/>
</dbReference>
<dbReference type="EMBL" id="CP006696">
    <property type="protein sequence ID" value="AIC10890.1"/>
    <property type="molecule type" value="Genomic_DNA"/>
</dbReference>
<dbReference type="KEGG" id="xfs:D934_00115"/>
<dbReference type="InterPro" id="IPR001789">
    <property type="entry name" value="Sig_transdc_resp-reg_receiver"/>
</dbReference>
<dbReference type="RefSeq" id="WP_024748989.1">
    <property type="nucleotide sequence ID" value="NZ_CP006696.1"/>
</dbReference>
<dbReference type="PANTHER" id="PTHR44591">
    <property type="entry name" value="STRESS RESPONSE REGULATOR PROTEIN 1"/>
    <property type="match status" value="1"/>
</dbReference>
<dbReference type="PANTHER" id="PTHR44591:SF3">
    <property type="entry name" value="RESPONSE REGULATORY DOMAIN-CONTAINING PROTEIN"/>
    <property type="match status" value="1"/>
</dbReference>
<evidence type="ECO:0000313" key="4">
    <source>
        <dbReference type="EMBL" id="AIC10890.1"/>
    </source>
</evidence>
<dbReference type="Gene3D" id="3.40.50.2300">
    <property type="match status" value="1"/>
</dbReference>
<dbReference type="AlphaFoldDB" id="A0A060H6G1"/>
<gene>
    <name evidence="4" type="ORF">D934_00115</name>
</gene>
<dbReference type="InterPro" id="IPR050595">
    <property type="entry name" value="Bact_response_regulator"/>
</dbReference>
<evidence type="ECO:0000256" key="1">
    <source>
        <dbReference type="ARBA" id="ARBA00022553"/>
    </source>
</evidence>
<proteinExistence type="predicted"/>
<accession>A0A060H6G1</accession>
<reference evidence="4 5" key="1">
    <citation type="submission" date="2013-08" db="EMBL/GenBank/DDBJ databases">
        <authorList>
            <person name="Stouthamer R."/>
            <person name="Nunney L."/>
        </authorList>
    </citation>
    <scope>NUCLEOTIDE SEQUENCE [LARGE SCALE GENOMIC DNA]</scope>
    <source>
        <strain evidence="5">ann-1</strain>
    </source>
</reference>
<organism evidence="4 5">
    <name type="scientific">Xylella fastidiosa subsp. sandyi Ann-1</name>
    <dbReference type="NCBI Taxonomy" id="155920"/>
    <lineage>
        <taxon>Bacteria</taxon>
        <taxon>Pseudomonadati</taxon>
        <taxon>Pseudomonadota</taxon>
        <taxon>Gammaproteobacteria</taxon>
        <taxon>Lysobacterales</taxon>
        <taxon>Lysobacteraceae</taxon>
        <taxon>Xylella</taxon>
    </lineage>
</organism>
<sequence>MFTLQRIRILVVENDAMNTMLLEMQLSQAGASVINSTALIEDAIALINQQPPDMAILDHQLGNGRTSGIIAKRLSELDIPFVLATGTPPEYISSEFASGVILTKPYLTKELIHALEKAYERTPSIIGITPKSH</sequence>
<dbReference type="GO" id="GO:0000160">
    <property type="term" value="P:phosphorelay signal transduction system"/>
    <property type="evidence" value="ECO:0007669"/>
    <property type="project" value="InterPro"/>
</dbReference>
<keyword evidence="1 2" id="KW-0597">Phosphoprotein</keyword>
<dbReference type="SMART" id="SM00448">
    <property type="entry name" value="REC"/>
    <property type="match status" value="1"/>
</dbReference>
<protein>
    <submittedName>
        <fullName evidence="4">Transcriptional regulator</fullName>
    </submittedName>
</protein>
<dbReference type="Proteomes" id="UP000027215">
    <property type="component" value="Chromosome"/>
</dbReference>